<feature type="domain" description="Mga helix-turn-helix" evidence="3">
    <location>
        <begin position="73"/>
        <end position="159"/>
    </location>
</feature>
<keyword evidence="1" id="KW-0805">Transcription regulation</keyword>
<dbReference type="InterPro" id="IPR036388">
    <property type="entry name" value="WH-like_DNA-bd_sf"/>
</dbReference>
<dbReference type="Pfam" id="PF08280">
    <property type="entry name" value="HTH_Mga"/>
    <property type="match status" value="1"/>
</dbReference>
<organism evidence="6 7">
    <name type="scientific">Jeotgalibaca ciconiae</name>
    <dbReference type="NCBI Taxonomy" id="2496265"/>
    <lineage>
        <taxon>Bacteria</taxon>
        <taxon>Bacillati</taxon>
        <taxon>Bacillota</taxon>
        <taxon>Bacilli</taxon>
        <taxon>Lactobacillales</taxon>
        <taxon>Carnobacteriaceae</taxon>
        <taxon>Jeotgalibaca</taxon>
    </lineage>
</organism>
<evidence type="ECO:0000259" key="5">
    <source>
        <dbReference type="Pfam" id="PF08280"/>
    </source>
</evidence>
<evidence type="ECO:0000256" key="1">
    <source>
        <dbReference type="ARBA" id="ARBA00023015"/>
    </source>
</evidence>
<dbReference type="Proteomes" id="UP000273326">
    <property type="component" value="Chromosome"/>
</dbReference>
<dbReference type="AlphaFoldDB" id="A0A3Q9BK19"/>
<reference evidence="7" key="1">
    <citation type="submission" date="2018-12" db="EMBL/GenBank/DDBJ databases">
        <title>Complete genome sequencing of Jeotgalibaca sp. H21T32.</title>
        <authorList>
            <person name="Bae J.-W."/>
            <person name="Lee S.-Y."/>
        </authorList>
    </citation>
    <scope>NUCLEOTIDE SEQUENCE [LARGE SCALE GENOMIC DNA]</scope>
    <source>
        <strain evidence="7">H21T32</strain>
    </source>
</reference>
<dbReference type="Pfam" id="PF08270">
    <property type="entry name" value="PRD_Mga"/>
    <property type="match status" value="1"/>
</dbReference>
<feature type="domain" description="M protein trans-acting positive regulator (MGA) PRD" evidence="4">
    <location>
        <begin position="178"/>
        <end position="392"/>
    </location>
</feature>
<dbReference type="InterPro" id="IPR013199">
    <property type="entry name" value="HTH_Mga_DNA-bd_dom"/>
</dbReference>
<dbReference type="PANTHER" id="PTHR30185:SF18">
    <property type="entry name" value="TRANSCRIPTIONAL REGULATOR MTLR"/>
    <property type="match status" value="1"/>
</dbReference>
<dbReference type="EMBL" id="CP034465">
    <property type="protein sequence ID" value="AZP03703.1"/>
    <property type="molecule type" value="Genomic_DNA"/>
</dbReference>
<evidence type="ECO:0000256" key="2">
    <source>
        <dbReference type="ARBA" id="ARBA00023163"/>
    </source>
</evidence>
<dbReference type="Gene3D" id="1.10.10.10">
    <property type="entry name" value="Winged helix-like DNA-binding domain superfamily/Winged helix DNA-binding domain"/>
    <property type="match status" value="2"/>
</dbReference>
<protein>
    <submittedName>
        <fullName evidence="6">HTH domain-containing protein</fullName>
    </submittedName>
</protein>
<keyword evidence="2" id="KW-0804">Transcription</keyword>
<evidence type="ECO:0000259" key="3">
    <source>
        <dbReference type="Pfam" id="PF05043"/>
    </source>
</evidence>
<keyword evidence="7" id="KW-1185">Reference proteome</keyword>
<dbReference type="InterPro" id="IPR007737">
    <property type="entry name" value="Mga_HTH"/>
</dbReference>
<sequence>MMRHLLEKRENRHLTLLEILYFKDSWMTISSLANELGCSERILKQDIADLKDLFQDEILFTSNQGIRLVFPSNLNLEVIYQATLKESLAFQLLEFLFFNEEKTIVELASELYTSKSTLIRTIQEINSTLEPYEFRVSTTKNCMIIGNEQKIRTFFIHYFSERYSFSDWPYKNIDEELFEKVILFLTKFNKVELNFSDFVRVKNWVAVAIVRTNHHHYLDIQQNKLSKMLPDFSKLHLLFGSLEEKLSISLKPEFLEQIFSSFLKEEFILTFDNLLSETKKNESFHKNMLLIIDVIDFLSKKLKISVPNREHLILDLFNMSYISAGKKDGVNYISFILFNQKKYFIHSIKNEYPEFIQLALKALKVYQKKSDFFFSEFGINELLYTITIHWDSLLIELQKKRKKVKLAIVSHYDLEHAKMIEDFLSIHFRDLIESSVYVKPRLTEKNLAKLNSDLVITTTSLQNMEASSIICIQNVPSKKDIHNIYQAITACLNAN</sequence>
<gene>
    <name evidence="6" type="ORF">EJN90_02895</name>
</gene>
<name>A0A3Q9BK19_9LACT</name>
<dbReference type="KEGG" id="jeh:EJN90_02895"/>
<dbReference type="OrthoDB" id="1711164at2"/>
<dbReference type="InterPro" id="IPR013236">
    <property type="entry name" value="Mga_PRD_dom"/>
</dbReference>
<feature type="domain" description="M protein trans-acting positive regulator (MGA) HTH" evidence="5">
    <location>
        <begin position="7"/>
        <end position="65"/>
    </location>
</feature>
<dbReference type="InterPro" id="IPR036390">
    <property type="entry name" value="WH_DNA-bd_sf"/>
</dbReference>
<evidence type="ECO:0000313" key="7">
    <source>
        <dbReference type="Proteomes" id="UP000273326"/>
    </source>
</evidence>
<dbReference type="PANTHER" id="PTHR30185">
    <property type="entry name" value="CRYPTIC BETA-GLUCOSIDE BGL OPERON ANTITERMINATOR"/>
    <property type="match status" value="1"/>
</dbReference>
<evidence type="ECO:0000313" key="6">
    <source>
        <dbReference type="EMBL" id="AZP03703.1"/>
    </source>
</evidence>
<dbReference type="SUPFAM" id="SSF46785">
    <property type="entry name" value="Winged helix' DNA-binding domain"/>
    <property type="match status" value="1"/>
</dbReference>
<evidence type="ECO:0000259" key="4">
    <source>
        <dbReference type="Pfam" id="PF08270"/>
    </source>
</evidence>
<accession>A0A3Q9BK19</accession>
<proteinExistence type="predicted"/>
<dbReference type="Pfam" id="PF05043">
    <property type="entry name" value="Mga"/>
    <property type="match status" value="1"/>
</dbReference>
<dbReference type="InterPro" id="IPR050661">
    <property type="entry name" value="BglG_antiterminators"/>
</dbReference>